<dbReference type="InterPro" id="IPR010987">
    <property type="entry name" value="Glutathione-S-Trfase_C-like"/>
</dbReference>
<protein>
    <recommendedName>
        <fullName evidence="1">GST C-terminal domain-containing protein</fullName>
    </recommendedName>
</protein>
<sequence length="118" mass="13447">MSAQGPACGHKVWLNRTYAANDLHAANEYFTKDIKRVISVLDSQLRRRKGPFLLGPNISYTDLTFVPHYLMLSLFVPGYDPAIEHPDFAAWLERLKSRPSVQKIVAVKEELGKRTISY</sequence>
<keyword evidence="3" id="KW-1185">Reference proteome</keyword>
<dbReference type="Proteomes" id="UP000007322">
    <property type="component" value="Chromosome 6"/>
</dbReference>
<dbReference type="InterPro" id="IPR036282">
    <property type="entry name" value="Glutathione-S-Trfase_C_sf"/>
</dbReference>
<gene>
    <name evidence="2" type="ORF">MYCTH_2310588</name>
</gene>
<dbReference type="InParanoid" id="G2QLQ2"/>
<proteinExistence type="predicted"/>
<dbReference type="STRING" id="573729.G2QLQ2"/>
<name>G2QLQ2_THET4</name>
<dbReference type="HOGENOM" id="CLU_2074760_0_0_1"/>
<dbReference type="SUPFAM" id="SSF47616">
    <property type="entry name" value="GST C-terminal domain-like"/>
    <property type="match status" value="1"/>
</dbReference>
<dbReference type="OrthoDB" id="422574at2759"/>
<dbReference type="VEuPathDB" id="FungiDB:MYCTH_2310588"/>
<dbReference type="EMBL" id="CP003007">
    <property type="protein sequence ID" value="AEO60882.1"/>
    <property type="molecule type" value="Genomic_DNA"/>
</dbReference>
<dbReference type="RefSeq" id="XP_003666127.1">
    <property type="nucleotide sequence ID" value="XM_003666079.1"/>
</dbReference>
<dbReference type="PANTHER" id="PTHR44051:SF3">
    <property type="entry name" value="TRANSCRIPTIONAL REGULATOR URE2"/>
    <property type="match status" value="1"/>
</dbReference>
<reference evidence="2 3" key="1">
    <citation type="journal article" date="2011" name="Nat. Biotechnol.">
        <title>Comparative genomic analysis of the thermophilic biomass-degrading fungi Myceliophthora thermophila and Thielavia terrestris.</title>
        <authorList>
            <person name="Berka R.M."/>
            <person name="Grigoriev I.V."/>
            <person name="Otillar R."/>
            <person name="Salamov A."/>
            <person name="Grimwood J."/>
            <person name="Reid I."/>
            <person name="Ishmael N."/>
            <person name="John T."/>
            <person name="Darmond C."/>
            <person name="Moisan M.-C."/>
            <person name="Henrissat B."/>
            <person name="Coutinho P.M."/>
            <person name="Lombard V."/>
            <person name="Natvig D.O."/>
            <person name="Lindquist E."/>
            <person name="Schmutz J."/>
            <person name="Lucas S."/>
            <person name="Harris P."/>
            <person name="Powlowski J."/>
            <person name="Bellemare A."/>
            <person name="Taylor D."/>
            <person name="Butler G."/>
            <person name="de Vries R.P."/>
            <person name="Allijn I.E."/>
            <person name="van den Brink J."/>
            <person name="Ushinsky S."/>
            <person name="Storms R."/>
            <person name="Powell A.J."/>
            <person name="Paulsen I.T."/>
            <person name="Elbourne L.D.H."/>
            <person name="Baker S.E."/>
            <person name="Magnuson J."/>
            <person name="LaBoissiere S."/>
            <person name="Clutterbuck A.J."/>
            <person name="Martinez D."/>
            <person name="Wogulis M."/>
            <person name="de Leon A.L."/>
            <person name="Rey M.W."/>
            <person name="Tsang A."/>
        </authorList>
    </citation>
    <scope>NUCLEOTIDE SEQUENCE [LARGE SCALE GENOMIC DNA]</scope>
    <source>
        <strain evidence="3">ATCC 42464 / BCRC 31852 / DSM 1799</strain>
    </source>
</reference>
<dbReference type="PROSITE" id="PS50405">
    <property type="entry name" value="GST_CTER"/>
    <property type="match status" value="1"/>
</dbReference>
<dbReference type="KEGG" id="mtm:MYCTH_2310588"/>
<dbReference type="GeneID" id="11514186"/>
<organism evidence="2 3">
    <name type="scientific">Thermothelomyces thermophilus (strain ATCC 42464 / BCRC 31852 / DSM 1799)</name>
    <name type="common">Sporotrichum thermophile</name>
    <dbReference type="NCBI Taxonomy" id="573729"/>
    <lineage>
        <taxon>Eukaryota</taxon>
        <taxon>Fungi</taxon>
        <taxon>Dikarya</taxon>
        <taxon>Ascomycota</taxon>
        <taxon>Pezizomycotina</taxon>
        <taxon>Sordariomycetes</taxon>
        <taxon>Sordariomycetidae</taxon>
        <taxon>Sordariales</taxon>
        <taxon>Chaetomiaceae</taxon>
        <taxon>Thermothelomyces</taxon>
    </lineage>
</organism>
<dbReference type="Gene3D" id="1.20.1050.10">
    <property type="match status" value="1"/>
</dbReference>
<dbReference type="AlphaFoldDB" id="G2QLQ2"/>
<dbReference type="InterPro" id="IPR004046">
    <property type="entry name" value="GST_C"/>
</dbReference>
<dbReference type="PANTHER" id="PTHR44051">
    <property type="entry name" value="GLUTATHIONE S-TRANSFERASE-RELATED"/>
    <property type="match status" value="1"/>
</dbReference>
<accession>G2QLQ2</accession>
<evidence type="ECO:0000313" key="3">
    <source>
        <dbReference type="Proteomes" id="UP000007322"/>
    </source>
</evidence>
<dbReference type="Pfam" id="PF14497">
    <property type="entry name" value="GST_C_3"/>
    <property type="match status" value="1"/>
</dbReference>
<evidence type="ECO:0000313" key="2">
    <source>
        <dbReference type="EMBL" id="AEO60882.1"/>
    </source>
</evidence>
<feature type="domain" description="GST C-terminal" evidence="1">
    <location>
        <begin position="1"/>
        <end position="115"/>
    </location>
</feature>
<dbReference type="eggNOG" id="KOG0867">
    <property type="taxonomic scope" value="Eukaryota"/>
</dbReference>
<evidence type="ECO:0000259" key="1">
    <source>
        <dbReference type="PROSITE" id="PS50405"/>
    </source>
</evidence>